<keyword evidence="2" id="KW-1185">Reference proteome</keyword>
<evidence type="ECO:0000313" key="2">
    <source>
        <dbReference type="Proteomes" id="UP000507470"/>
    </source>
</evidence>
<reference evidence="1 2" key="1">
    <citation type="submission" date="2020-06" db="EMBL/GenBank/DDBJ databases">
        <authorList>
            <person name="Li R."/>
            <person name="Bekaert M."/>
        </authorList>
    </citation>
    <scope>NUCLEOTIDE SEQUENCE [LARGE SCALE GENOMIC DNA]</scope>
    <source>
        <strain evidence="2">wild</strain>
    </source>
</reference>
<evidence type="ECO:0000313" key="1">
    <source>
        <dbReference type="EMBL" id="CAC5393140.1"/>
    </source>
</evidence>
<gene>
    <name evidence="1" type="ORF">MCOR_28025</name>
</gene>
<dbReference type="Proteomes" id="UP000507470">
    <property type="component" value="Unassembled WGS sequence"/>
</dbReference>
<protein>
    <submittedName>
        <fullName evidence="1">Uncharacterized protein</fullName>
    </submittedName>
</protein>
<dbReference type="AlphaFoldDB" id="A0A6J8CDN7"/>
<dbReference type="EMBL" id="CACVKT020005120">
    <property type="protein sequence ID" value="CAC5393140.1"/>
    <property type="molecule type" value="Genomic_DNA"/>
</dbReference>
<sequence>MKFCKGLNYVTEITSLILAAILRHLAAGSTYADLKFSWRVPGNTLSVVFREVCSAIIDEYTDEVMTPPNVPFVAKLVNLGIIDDIYFSIHDQQLDCENPINRNLVPGACRQGPNLQDTQNVTAANIDSKREKMQRNLIKHWINSPAGSIA</sequence>
<accession>A0A6J8CDN7</accession>
<dbReference type="OrthoDB" id="10051449at2759"/>
<organism evidence="1 2">
    <name type="scientific">Mytilus coruscus</name>
    <name type="common">Sea mussel</name>
    <dbReference type="NCBI Taxonomy" id="42192"/>
    <lineage>
        <taxon>Eukaryota</taxon>
        <taxon>Metazoa</taxon>
        <taxon>Spiralia</taxon>
        <taxon>Lophotrochozoa</taxon>
        <taxon>Mollusca</taxon>
        <taxon>Bivalvia</taxon>
        <taxon>Autobranchia</taxon>
        <taxon>Pteriomorphia</taxon>
        <taxon>Mytilida</taxon>
        <taxon>Mytiloidea</taxon>
        <taxon>Mytilidae</taxon>
        <taxon>Mytilinae</taxon>
        <taxon>Mytilus</taxon>
    </lineage>
</organism>
<proteinExistence type="predicted"/>
<name>A0A6J8CDN7_MYTCO</name>